<dbReference type="GO" id="GO:0016618">
    <property type="term" value="F:hydroxypyruvate reductase [NAD(P)H] activity"/>
    <property type="evidence" value="ECO:0007669"/>
    <property type="project" value="TreeGrafter"/>
</dbReference>
<dbReference type="AlphaFoldDB" id="A0A382ZZD1"/>
<reference evidence="4" key="1">
    <citation type="submission" date="2018-05" db="EMBL/GenBank/DDBJ databases">
        <authorList>
            <person name="Lanie J.A."/>
            <person name="Ng W.-L."/>
            <person name="Kazmierczak K.M."/>
            <person name="Andrzejewski T.M."/>
            <person name="Davidsen T.M."/>
            <person name="Wayne K.J."/>
            <person name="Tettelin H."/>
            <person name="Glass J.I."/>
            <person name="Rusch D."/>
            <person name="Podicherti R."/>
            <person name="Tsui H.-C.T."/>
            <person name="Winkler M.E."/>
        </authorList>
    </citation>
    <scope>NUCLEOTIDE SEQUENCE</scope>
</reference>
<dbReference type="InterPro" id="IPR050223">
    <property type="entry name" value="D-isomer_2-hydroxyacid_DH"/>
</dbReference>
<organism evidence="4">
    <name type="scientific">marine metagenome</name>
    <dbReference type="NCBI Taxonomy" id="408172"/>
    <lineage>
        <taxon>unclassified sequences</taxon>
        <taxon>metagenomes</taxon>
        <taxon>ecological metagenomes</taxon>
    </lineage>
</organism>
<name>A0A382ZZD1_9ZZZZ</name>
<accession>A0A382ZZD1</accession>
<keyword evidence="2" id="KW-0520">NAD</keyword>
<dbReference type="GO" id="GO:0005829">
    <property type="term" value="C:cytosol"/>
    <property type="evidence" value="ECO:0007669"/>
    <property type="project" value="TreeGrafter"/>
</dbReference>
<evidence type="ECO:0000256" key="1">
    <source>
        <dbReference type="ARBA" id="ARBA00023002"/>
    </source>
</evidence>
<evidence type="ECO:0000256" key="2">
    <source>
        <dbReference type="ARBA" id="ARBA00023027"/>
    </source>
</evidence>
<dbReference type="GO" id="GO:0030267">
    <property type="term" value="F:glyoxylate reductase (NADPH) activity"/>
    <property type="evidence" value="ECO:0007669"/>
    <property type="project" value="TreeGrafter"/>
</dbReference>
<evidence type="ECO:0000313" key="4">
    <source>
        <dbReference type="EMBL" id="SVE01006.1"/>
    </source>
</evidence>
<dbReference type="PANTHER" id="PTHR10996">
    <property type="entry name" value="2-HYDROXYACID DEHYDROGENASE-RELATED"/>
    <property type="match status" value="1"/>
</dbReference>
<dbReference type="PROSITE" id="PS00670">
    <property type="entry name" value="D_2_HYDROXYACID_DH_2"/>
    <property type="match status" value="1"/>
</dbReference>
<gene>
    <name evidence="4" type="ORF">METZ01_LOCUS453860</name>
</gene>
<dbReference type="InterPro" id="IPR029753">
    <property type="entry name" value="D-isomer_DH_CS"/>
</dbReference>
<dbReference type="SUPFAM" id="SSF52283">
    <property type="entry name" value="Formate/glycerate dehydrogenase catalytic domain-like"/>
    <property type="match status" value="1"/>
</dbReference>
<dbReference type="InterPro" id="IPR006140">
    <property type="entry name" value="D-isomer_DH_NAD-bd"/>
</dbReference>
<protein>
    <recommendedName>
        <fullName evidence="3">D-isomer specific 2-hydroxyacid dehydrogenase NAD-binding domain-containing protein</fullName>
    </recommendedName>
</protein>
<dbReference type="SUPFAM" id="SSF51735">
    <property type="entry name" value="NAD(P)-binding Rossmann-fold domains"/>
    <property type="match status" value="1"/>
</dbReference>
<dbReference type="Gene3D" id="3.40.50.720">
    <property type="entry name" value="NAD(P)-binding Rossmann-like Domain"/>
    <property type="match status" value="2"/>
</dbReference>
<proteinExistence type="predicted"/>
<evidence type="ECO:0000259" key="3">
    <source>
        <dbReference type="Pfam" id="PF02826"/>
    </source>
</evidence>
<feature type="non-terminal residue" evidence="4">
    <location>
        <position position="218"/>
    </location>
</feature>
<dbReference type="PANTHER" id="PTHR10996:SF178">
    <property type="entry name" value="2-HYDROXYACID DEHYDROGENASE YGL185C-RELATED"/>
    <property type="match status" value="1"/>
</dbReference>
<dbReference type="EMBL" id="UINC01187997">
    <property type="protein sequence ID" value="SVE01006.1"/>
    <property type="molecule type" value="Genomic_DNA"/>
</dbReference>
<feature type="domain" description="D-isomer specific 2-hydroxyacid dehydrogenase NAD-binding" evidence="3">
    <location>
        <begin position="113"/>
        <end position="218"/>
    </location>
</feature>
<sequence length="218" mass="24151">MRSLAVASRSFSKHPELRKKVLELYPDAKFNDKGTALHGKELITFLQGCSKAITALEKIDENVLSQLPDLKVIGKYGVGLDMLDLHAMNSHGVLLGWQGGVNKRSVSELVISFSISLLHRAIFANNEVKSGKWYQIKGSQLSNKKFGIIGCGHIGKDLVKLLQPFGCDIFSYDILNFPDFYKKHGVIAVELDKLLKDCDVISLHVPLDESTKNILSAE</sequence>
<dbReference type="InterPro" id="IPR036291">
    <property type="entry name" value="NAD(P)-bd_dom_sf"/>
</dbReference>
<dbReference type="GO" id="GO:0051287">
    <property type="term" value="F:NAD binding"/>
    <property type="evidence" value="ECO:0007669"/>
    <property type="project" value="InterPro"/>
</dbReference>
<dbReference type="Pfam" id="PF02826">
    <property type="entry name" value="2-Hacid_dh_C"/>
    <property type="match status" value="1"/>
</dbReference>
<keyword evidence="1" id="KW-0560">Oxidoreductase</keyword>